<sequence length="306" mass="34277">MKNFLLLLTFISSSLFAQEATWFETGTSWKYQYQTFGFLDEIETVGAEYVITEQTTLNSQPCARMEAVGDNPNPLGCNANPAPYYFYETNDSIFFASDYDQTFRLAFDFGAEPGDSWEFTYPVEVYGDYTTYLVTVDSISTVQQDGQDLKVMFLDYNLISGEPSSSMELEQYTVIEKMGATQIFFVPFGYWHVCEGVIGTFLLCFTDATTSYVGDGFTSCTVGLNNPQVSDFFQIAPNPSQGSFAVYNSKNFTAEINLYSISGSLVYSGQMQNEMHTVNTDILSPGLYVLNIRTEAGVIHKKIVLE</sequence>
<evidence type="ECO:0000256" key="2">
    <source>
        <dbReference type="SAM" id="SignalP"/>
    </source>
</evidence>
<dbReference type="Pfam" id="PF18962">
    <property type="entry name" value="Por_Secre_tail"/>
    <property type="match status" value="1"/>
</dbReference>
<feature type="chain" id="PRO_5029717442" evidence="2">
    <location>
        <begin position="18"/>
        <end position="306"/>
    </location>
</feature>
<dbReference type="NCBIfam" id="TIGR04183">
    <property type="entry name" value="Por_Secre_tail"/>
    <property type="match status" value="1"/>
</dbReference>
<evidence type="ECO:0000259" key="3">
    <source>
        <dbReference type="Pfam" id="PF18962"/>
    </source>
</evidence>
<feature type="signal peptide" evidence="2">
    <location>
        <begin position="1"/>
        <end position="17"/>
    </location>
</feature>
<evidence type="ECO:0000256" key="1">
    <source>
        <dbReference type="ARBA" id="ARBA00022729"/>
    </source>
</evidence>
<feature type="domain" description="Secretion system C-terminal sorting" evidence="3">
    <location>
        <begin position="236"/>
        <end position="304"/>
    </location>
</feature>
<protein>
    <submittedName>
        <fullName evidence="4">T9SS type A sorting domain-containing protein</fullName>
    </submittedName>
</protein>
<dbReference type="AlphaFoldDB" id="A0A7K3WNS3"/>
<dbReference type="Proteomes" id="UP000486602">
    <property type="component" value="Unassembled WGS sequence"/>
</dbReference>
<gene>
    <name evidence="4" type="ORF">G3O08_07325</name>
</gene>
<proteinExistence type="predicted"/>
<dbReference type="InterPro" id="IPR026444">
    <property type="entry name" value="Secre_tail"/>
</dbReference>
<dbReference type="RefSeq" id="WP_163284414.1">
    <property type="nucleotide sequence ID" value="NZ_JAAGVY010000010.1"/>
</dbReference>
<evidence type="ECO:0000313" key="4">
    <source>
        <dbReference type="EMBL" id="NEN23307.1"/>
    </source>
</evidence>
<evidence type="ECO:0000313" key="5">
    <source>
        <dbReference type="Proteomes" id="UP000486602"/>
    </source>
</evidence>
<keyword evidence="5" id="KW-1185">Reference proteome</keyword>
<accession>A0A7K3WNS3</accession>
<reference evidence="4 5" key="1">
    <citation type="submission" date="2020-02" db="EMBL/GenBank/DDBJ databases">
        <title>Out from the shadows clarifying the taxonomy of the family Cryomorphaceae and related taxa by utilizing the GTDB taxonomic framework.</title>
        <authorList>
            <person name="Bowman J.P."/>
        </authorList>
    </citation>
    <scope>NUCLEOTIDE SEQUENCE [LARGE SCALE GENOMIC DNA]</scope>
    <source>
        <strain evidence="4 5">QSSC 1-22</strain>
    </source>
</reference>
<name>A0A7K3WNS3_9FLAO</name>
<comment type="caution">
    <text evidence="4">The sequence shown here is derived from an EMBL/GenBank/DDBJ whole genome shotgun (WGS) entry which is preliminary data.</text>
</comment>
<dbReference type="EMBL" id="JAAGVY010000010">
    <property type="protein sequence ID" value="NEN23307.1"/>
    <property type="molecule type" value="Genomic_DNA"/>
</dbReference>
<keyword evidence="1 2" id="KW-0732">Signal</keyword>
<organism evidence="4 5">
    <name type="scientific">Cryomorpha ignava</name>
    <dbReference type="NCBI Taxonomy" id="101383"/>
    <lineage>
        <taxon>Bacteria</taxon>
        <taxon>Pseudomonadati</taxon>
        <taxon>Bacteroidota</taxon>
        <taxon>Flavobacteriia</taxon>
        <taxon>Flavobacteriales</taxon>
        <taxon>Cryomorphaceae</taxon>
        <taxon>Cryomorpha</taxon>
    </lineage>
</organism>